<accession>A0ABP1I3V6</accession>
<dbReference type="Proteomes" id="UP001642409">
    <property type="component" value="Unassembled WGS sequence"/>
</dbReference>
<reference evidence="1 2" key="1">
    <citation type="submission" date="2024-07" db="EMBL/GenBank/DDBJ databases">
        <authorList>
            <person name="Akdeniz Z."/>
        </authorList>
    </citation>
    <scope>NUCLEOTIDE SEQUENCE [LARGE SCALE GENOMIC DNA]</scope>
</reference>
<dbReference type="EMBL" id="CAXDID020000048">
    <property type="protein sequence ID" value="CAL6003912.1"/>
    <property type="molecule type" value="Genomic_DNA"/>
</dbReference>
<gene>
    <name evidence="1" type="ORF">HINF_LOCUS18629</name>
</gene>
<name>A0ABP1I3V6_9EUKA</name>
<protein>
    <submittedName>
        <fullName evidence="1">Hypothetical_protein</fullName>
    </submittedName>
</protein>
<organism evidence="1 2">
    <name type="scientific">Hexamita inflata</name>
    <dbReference type="NCBI Taxonomy" id="28002"/>
    <lineage>
        <taxon>Eukaryota</taxon>
        <taxon>Metamonada</taxon>
        <taxon>Diplomonadida</taxon>
        <taxon>Hexamitidae</taxon>
        <taxon>Hexamitinae</taxon>
        <taxon>Hexamita</taxon>
    </lineage>
</organism>
<proteinExistence type="predicted"/>
<evidence type="ECO:0000313" key="1">
    <source>
        <dbReference type="EMBL" id="CAL6003912.1"/>
    </source>
</evidence>
<keyword evidence="2" id="KW-1185">Reference proteome</keyword>
<evidence type="ECO:0000313" key="2">
    <source>
        <dbReference type="Proteomes" id="UP001642409"/>
    </source>
</evidence>
<comment type="caution">
    <text evidence="1">The sequence shown here is derived from an EMBL/GenBank/DDBJ whole genome shotgun (WGS) entry which is preliminary data.</text>
</comment>
<sequence length="111" mass="12873">MVSTNTVLYKVYDVQLSILQLKRNAVVFLLIIVNPLNRKAQFQKHIPSVDPVKVVVLYQRSRTYTHSTQPGSEFQKMKNIFILLVAVHCIQLLFKTQIEFKKGNVMIREKG</sequence>